<dbReference type="Gene3D" id="3.80.10.10">
    <property type="entry name" value="Ribonuclease Inhibitor"/>
    <property type="match status" value="1"/>
</dbReference>
<dbReference type="Gene3D" id="3.40.50.300">
    <property type="entry name" value="P-loop containing nucleotide triphosphate hydrolases"/>
    <property type="match status" value="1"/>
</dbReference>
<dbReference type="SUPFAM" id="SSF52540">
    <property type="entry name" value="P-loop containing nucleoside triphosphate hydrolases"/>
    <property type="match status" value="1"/>
</dbReference>
<dbReference type="Pfam" id="PF23559">
    <property type="entry name" value="WHD_DRP"/>
    <property type="match status" value="1"/>
</dbReference>
<dbReference type="GO" id="GO:0009626">
    <property type="term" value="P:plant-type hypersensitive response"/>
    <property type="evidence" value="ECO:0007669"/>
    <property type="project" value="UniProtKB-ARBA"/>
</dbReference>
<accession>A0AAV8FV71</accession>
<keyword evidence="1" id="KW-0677">Repeat</keyword>
<feature type="domain" description="NB-ARC" evidence="3">
    <location>
        <begin position="20"/>
        <end position="188"/>
    </location>
</feature>
<dbReference type="SUPFAM" id="SSF52058">
    <property type="entry name" value="L domain-like"/>
    <property type="match status" value="1"/>
</dbReference>
<dbReference type="Pfam" id="PF00931">
    <property type="entry name" value="NB-ARC"/>
    <property type="match status" value="1"/>
</dbReference>
<evidence type="ECO:0000313" key="6">
    <source>
        <dbReference type="EMBL" id="KAJ4794708.1"/>
    </source>
</evidence>
<sequence length="710" mass="82406">MTQTGERRSYCLFGERLTKTRAVITIVGTGGVGKTTLAHMVYKRTKAHFHFDIMLSVSQQFSVIDLLRRMLNKIGHWPKGLEIQKKKKKIEQSLPSDEEEVDNYVGTLKRLLNRKRYLIILDDVWGVDLWNQLKDALPDNNNGSRVLMTSRSIDVAKFADPRMVPYELGFLNDNDSRDLLLKKAQPDDDQLADLDDLPDALSKRCKGLPLALIVVGGILSTKNQSYHDWKRVLDTMDWHEEDIDCMKVLAMSYEDMPYYLKPCFLHLASFPEDYKISAKRLIKMWIAEGFIPQQGRKTMEETAENFVEQLFQRCMIQVSSRCPNGSIKCFGVHDLLRDLAIHEARQENFVTVFQEAEGINHSQRVKRPVRCYGLTLEKDSEYGYTYMPRFYEFRLLRILEIVGINVESEIQLRGLDRLAHLKYLGFKNCNGLNIILECSFGHFKNLETLDLRDTRINDTVRLPWKISSESIGRSTLDLWTIGTLRHVLVDRQHELYFPKWLDLRNLQTIKWVSISDEETLANQLPIFNSMRKLGVCLINRNINCINWRSVSRRLESLPSLISLGIIGWDIPNEIVYPRALPNYQNLQTLYLDGNWANNVTLNARLFPPHLVKLTLVGLTLRDDPMKELGRLMSLKILRVERLTYYKQNMICSAGFPVLETLFLEVFDLPDFNIVLNIVNGVMSKLKYLKTSWHFELEMPPELKHVTVVRT</sequence>
<dbReference type="PANTHER" id="PTHR23155">
    <property type="entry name" value="DISEASE RESISTANCE PROTEIN RP"/>
    <property type="match status" value="1"/>
</dbReference>
<dbReference type="InterPro" id="IPR055414">
    <property type="entry name" value="LRR_R13L4/SHOC2-like"/>
</dbReference>
<dbReference type="Gene3D" id="1.10.10.10">
    <property type="entry name" value="Winged helix-like DNA-binding domain superfamily/Winged helix DNA-binding domain"/>
    <property type="match status" value="1"/>
</dbReference>
<dbReference type="AlphaFoldDB" id="A0AAV8FV71"/>
<keyword evidence="7" id="KW-1185">Reference proteome</keyword>
<protein>
    <submittedName>
        <fullName evidence="6">Disease resistance protein (CC-NBS-LRR class) family</fullName>
    </submittedName>
</protein>
<dbReference type="PANTHER" id="PTHR23155:SF1185">
    <property type="entry name" value="DISEASE RESISTANCE RPP8-LIKE PROTEIN 3-RELATED"/>
    <property type="match status" value="1"/>
</dbReference>
<reference evidence="6" key="1">
    <citation type="submission" date="2022-08" db="EMBL/GenBank/DDBJ databases">
        <authorList>
            <person name="Marques A."/>
        </authorList>
    </citation>
    <scope>NUCLEOTIDE SEQUENCE</scope>
    <source>
        <strain evidence="6">RhyPub2mFocal</strain>
        <tissue evidence="6">Leaves</tissue>
    </source>
</reference>
<dbReference type="InterPro" id="IPR042197">
    <property type="entry name" value="Apaf_helical"/>
</dbReference>
<dbReference type="GO" id="GO:0043531">
    <property type="term" value="F:ADP binding"/>
    <property type="evidence" value="ECO:0007669"/>
    <property type="project" value="InterPro"/>
</dbReference>
<evidence type="ECO:0000259" key="5">
    <source>
        <dbReference type="Pfam" id="PF23598"/>
    </source>
</evidence>
<proteinExistence type="predicted"/>
<dbReference type="EMBL" id="JAMFTS010000002">
    <property type="protein sequence ID" value="KAJ4794708.1"/>
    <property type="molecule type" value="Genomic_DNA"/>
</dbReference>
<dbReference type="Pfam" id="PF23598">
    <property type="entry name" value="LRR_14"/>
    <property type="match status" value="1"/>
</dbReference>
<dbReference type="InterPro" id="IPR036388">
    <property type="entry name" value="WH-like_DNA-bd_sf"/>
</dbReference>
<evidence type="ECO:0000313" key="7">
    <source>
        <dbReference type="Proteomes" id="UP001140206"/>
    </source>
</evidence>
<feature type="domain" description="Disease resistance protein winged helix" evidence="4">
    <location>
        <begin position="270"/>
        <end position="340"/>
    </location>
</feature>
<dbReference type="GO" id="GO:0002758">
    <property type="term" value="P:innate immune response-activating signaling pathway"/>
    <property type="evidence" value="ECO:0007669"/>
    <property type="project" value="UniProtKB-ARBA"/>
</dbReference>
<dbReference type="Gene3D" id="1.10.8.430">
    <property type="entry name" value="Helical domain of apoptotic protease-activating factors"/>
    <property type="match status" value="1"/>
</dbReference>
<dbReference type="InterPro" id="IPR032675">
    <property type="entry name" value="LRR_dom_sf"/>
</dbReference>
<dbReference type="InterPro" id="IPR044974">
    <property type="entry name" value="Disease_R_plants"/>
</dbReference>
<dbReference type="Proteomes" id="UP001140206">
    <property type="component" value="Chromosome 2"/>
</dbReference>
<organism evidence="6 7">
    <name type="scientific">Rhynchospora pubera</name>
    <dbReference type="NCBI Taxonomy" id="906938"/>
    <lineage>
        <taxon>Eukaryota</taxon>
        <taxon>Viridiplantae</taxon>
        <taxon>Streptophyta</taxon>
        <taxon>Embryophyta</taxon>
        <taxon>Tracheophyta</taxon>
        <taxon>Spermatophyta</taxon>
        <taxon>Magnoliopsida</taxon>
        <taxon>Liliopsida</taxon>
        <taxon>Poales</taxon>
        <taxon>Cyperaceae</taxon>
        <taxon>Cyperoideae</taxon>
        <taxon>Rhynchosporeae</taxon>
        <taxon>Rhynchospora</taxon>
    </lineage>
</organism>
<name>A0AAV8FV71_9POAL</name>
<evidence type="ECO:0000259" key="4">
    <source>
        <dbReference type="Pfam" id="PF23559"/>
    </source>
</evidence>
<dbReference type="InterPro" id="IPR002182">
    <property type="entry name" value="NB-ARC"/>
</dbReference>
<comment type="caution">
    <text evidence="6">The sequence shown here is derived from an EMBL/GenBank/DDBJ whole genome shotgun (WGS) entry which is preliminary data.</text>
</comment>
<dbReference type="GO" id="GO:0042742">
    <property type="term" value="P:defense response to bacterium"/>
    <property type="evidence" value="ECO:0007669"/>
    <property type="project" value="UniProtKB-ARBA"/>
</dbReference>
<gene>
    <name evidence="6" type="ORF">LUZ62_045954</name>
</gene>
<dbReference type="InterPro" id="IPR027417">
    <property type="entry name" value="P-loop_NTPase"/>
</dbReference>
<feature type="domain" description="Disease resistance R13L4/SHOC-2-like LRR" evidence="5">
    <location>
        <begin position="385"/>
        <end position="694"/>
    </location>
</feature>
<dbReference type="FunFam" id="1.10.10.10:FF:000322">
    <property type="entry name" value="Probable disease resistance protein At1g63360"/>
    <property type="match status" value="1"/>
</dbReference>
<evidence type="ECO:0000259" key="3">
    <source>
        <dbReference type="Pfam" id="PF00931"/>
    </source>
</evidence>
<dbReference type="InterPro" id="IPR058922">
    <property type="entry name" value="WHD_DRP"/>
</dbReference>
<evidence type="ECO:0000256" key="2">
    <source>
        <dbReference type="ARBA" id="ARBA00022821"/>
    </source>
</evidence>
<dbReference type="PRINTS" id="PR00364">
    <property type="entry name" value="DISEASERSIST"/>
</dbReference>
<evidence type="ECO:0000256" key="1">
    <source>
        <dbReference type="ARBA" id="ARBA00022737"/>
    </source>
</evidence>
<keyword evidence="2" id="KW-0611">Plant defense</keyword>